<protein>
    <recommendedName>
        <fullName evidence="16">Aldehyde oxidase</fullName>
    </recommendedName>
</protein>
<evidence type="ECO:0000256" key="9">
    <source>
        <dbReference type="ARBA" id="ARBA00023014"/>
    </source>
</evidence>
<evidence type="ECO:0000256" key="8">
    <source>
        <dbReference type="ARBA" id="ARBA00023004"/>
    </source>
</evidence>
<comment type="cofactor">
    <cofactor evidence="2">
        <name>FAD</name>
        <dbReference type="ChEBI" id="CHEBI:57692"/>
    </cofactor>
</comment>
<sequence length="479" mass="51514">MDSSPPPVVVFAVNGERAVVRCDGAGDVDPGASLLEFLRSRTRFTGTKLGCAEGGCGACVVLLSTYDAAADEVTHATISSCLTLVNGLHHRAVTTTEGLGSTRKGHHAVHKRLAGFHASQCGYCTPGFCMSLAGALVGAEGKGKVAASRPQPLEGFSRLTAAEAERAVAGNLCRCTGYRAIADACKSFAADVDLEDLGLNSFWKKGDACVSKLPPYMERSIAMFPEFLKDEIRSSLGIAHSTSSTSVGSASSWYRPQNVEDYYKQIRSSSYEKSRTKVVVGNTSSGVYRDAEVYDRYLDLRAIPELNSVNKDAKGVEIGAAISISQVIEILRGEGNSCKDVVFCKIADHMEKVASQFVRNMASLGGNLIMAQRDEFASDIATVLLAAGSSVCIQVSSKRLNVTLEQFLDMPPCDYATLLLGIYIPYGTPNGVLLSSESVNKGGEKQMEHQEIVYCRSYVWHLVHMEPNMLSGLQMLRIS</sequence>
<evidence type="ECO:0000313" key="14">
    <source>
        <dbReference type="EMBL" id="KAG8083617.1"/>
    </source>
</evidence>
<feature type="domain" description="FAD-binding PCMH-type" evidence="13">
    <location>
        <begin position="246"/>
        <end position="429"/>
    </location>
</feature>
<comment type="cofactor">
    <cofactor evidence="1">
        <name>Mo-molybdopterin</name>
        <dbReference type="ChEBI" id="CHEBI:71302"/>
    </cofactor>
</comment>
<comment type="cofactor">
    <cofactor evidence="11">
        <name>[2Fe-2S] cluster</name>
        <dbReference type="ChEBI" id="CHEBI:190135"/>
    </cofactor>
</comment>
<keyword evidence="5" id="KW-0001">2Fe-2S</keyword>
<evidence type="ECO:0000313" key="15">
    <source>
        <dbReference type="Proteomes" id="UP000729402"/>
    </source>
</evidence>
<keyword evidence="7" id="KW-0560">Oxidoreductase</keyword>
<evidence type="ECO:0000256" key="6">
    <source>
        <dbReference type="ARBA" id="ARBA00022723"/>
    </source>
</evidence>
<evidence type="ECO:0000256" key="5">
    <source>
        <dbReference type="ARBA" id="ARBA00022714"/>
    </source>
</evidence>
<dbReference type="InterPro" id="IPR016208">
    <property type="entry name" value="Ald_Oxase/xanthine_DH-like"/>
</dbReference>
<dbReference type="PROSITE" id="PS00197">
    <property type="entry name" value="2FE2S_FER_1"/>
    <property type="match status" value="1"/>
</dbReference>
<evidence type="ECO:0000256" key="1">
    <source>
        <dbReference type="ARBA" id="ARBA00001924"/>
    </source>
</evidence>
<evidence type="ECO:0000259" key="12">
    <source>
        <dbReference type="PROSITE" id="PS51085"/>
    </source>
</evidence>
<proteinExistence type="inferred from homology"/>
<dbReference type="EMBL" id="JAAALK010000084">
    <property type="protein sequence ID" value="KAG8083617.1"/>
    <property type="molecule type" value="Genomic_DNA"/>
</dbReference>
<evidence type="ECO:0000256" key="7">
    <source>
        <dbReference type="ARBA" id="ARBA00023002"/>
    </source>
</evidence>
<dbReference type="GO" id="GO:0005506">
    <property type="term" value="F:iron ion binding"/>
    <property type="evidence" value="ECO:0007669"/>
    <property type="project" value="InterPro"/>
</dbReference>
<comment type="caution">
    <text evidence="14">The sequence shown here is derived from an EMBL/GenBank/DDBJ whole genome shotgun (WGS) entry which is preliminary data.</text>
</comment>
<evidence type="ECO:0000259" key="13">
    <source>
        <dbReference type="PROSITE" id="PS51387"/>
    </source>
</evidence>
<dbReference type="InterPro" id="IPR006058">
    <property type="entry name" value="2Fe2S_fd_BS"/>
</dbReference>
<dbReference type="InterPro" id="IPR016166">
    <property type="entry name" value="FAD-bd_PCMH"/>
</dbReference>
<dbReference type="PROSITE" id="PS51387">
    <property type="entry name" value="FAD_PCMH"/>
    <property type="match status" value="1"/>
</dbReference>
<keyword evidence="10" id="KW-0520">NAD</keyword>
<dbReference type="Proteomes" id="UP000729402">
    <property type="component" value="Unassembled WGS sequence"/>
</dbReference>
<evidence type="ECO:0000256" key="4">
    <source>
        <dbReference type="ARBA" id="ARBA00022505"/>
    </source>
</evidence>
<dbReference type="FunFam" id="3.10.20.30:FF:000012">
    <property type="entry name" value="Xanthine dehydrogenase/oxidase"/>
    <property type="match status" value="1"/>
</dbReference>
<keyword evidence="6" id="KW-0479">Metal-binding</keyword>
<dbReference type="InterPro" id="IPR001041">
    <property type="entry name" value="2Fe-2S_ferredoxin-type"/>
</dbReference>
<evidence type="ECO:0000256" key="3">
    <source>
        <dbReference type="ARBA" id="ARBA00006849"/>
    </source>
</evidence>
<dbReference type="AlphaFoldDB" id="A0A8J5TDG8"/>
<evidence type="ECO:0000256" key="10">
    <source>
        <dbReference type="ARBA" id="ARBA00023027"/>
    </source>
</evidence>
<keyword evidence="9" id="KW-0411">Iron-sulfur</keyword>
<name>A0A8J5TDG8_ZIZPA</name>
<dbReference type="PROSITE" id="PS51085">
    <property type="entry name" value="2FE2S_FER_2"/>
    <property type="match status" value="1"/>
</dbReference>
<keyword evidence="15" id="KW-1185">Reference proteome</keyword>
<comment type="similarity">
    <text evidence="3">Belongs to the xanthine dehydrogenase family.</text>
</comment>
<dbReference type="GO" id="GO:0071949">
    <property type="term" value="F:FAD binding"/>
    <property type="evidence" value="ECO:0007669"/>
    <property type="project" value="InterPro"/>
</dbReference>
<evidence type="ECO:0000256" key="2">
    <source>
        <dbReference type="ARBA" id="ARBA00001974"/>
    </source>
</evidence>
<feature type="domain" description="2Fe-2S ferredoxin-type" evidence="12">
    <location>
        <begin position="7"/>
        <end position="99"/>
    </location>
</feature>
<dbReference type="OrthoDB" id="661604at2759"/>
<dbReference type="GO" id="GO:0051537">
    <property type="term" value="F:2 iron, 2 sulfur cluster binding"/>
    <property type="evidence" value="ECO:0007669"/>
    <property type="project" value="UniProtKB-KW"/>
</dbReference>
<organism evidence="14 15">
    <name type="scientific">Zizania palustris</name>
    <name type="common">Northern wild rice</name>
    <dbReference type="NCBI Taxonomy" id="103762"/>
    <lineage>
        <taxon>Eukaryota</taxon>
        <taxon>Viridiplantae</taxon>
        <taxon>Streptophyta</taxon>
        <taxon>Embryophyta</taxon>
        <taxon>Tracheophyta</taxon>
        <taxon>Spermatophyta</taxon>
        <taxon>Magnoliopsida</taxon>
        <taxon>Liliopsida</taxon>
        <taxon>Poales</taxon>
        <taxon>Poaceae</taxon>
        <taxon>BOP clade</taxon>
        <taxon>Oryzoideae</taxon>
        <taxon>Oryzeae</taxon>
        <taxon>Zizaniinae</taxon>
        <taxon>Zizania</taxon>
    </lineage>
</organism>
<reference evidence="14" key="2">
    <citation type="submission" date="2021-02" db="EMBL/GenBank/DDBJ databases">
        <authorList>
            <person name="Kimball J.A."/>
            <person name="Haas M.W."/>
            <person name="Macchietto M."/>
            <person name="Kono T."/>
            <person name="Duquette J."/>
            <person name="Shao M."/>
        </authorList>
    </citation>
    <scope>NUCLEOTIDE SEQUENCE</scope>
    <source>
        <tissue evidence="14">Fresh leaf tissue</tissue>
    </source>
</reference>
<dbReference type="Pfam" id="PF00941">
    <property type="entry name" value="FAD_binding_5"/>
    <property type="match status" value="1"/>
</dbReference>
<dbReference type="CDD" id="cd00207">
    <property type="entry name" value="fer2"/>
    <property type="match status" value="1"/>
</dbReference>
<evidence type="ECO:0008006" key="16">
    <source>
        <dbReference type="Google" id="ProtNLM"/>
    </source>
</evidence>
<dbReference type="InterPro" id="IPR002346">
    <property type="entry name" value="Mopterin_DH_FAD-bd"/>
</dbReference>
<dbReference type="PANTHER" id="PTHR11908">
    <property type="entry name" value="XANTHINE DEHYDROGENASE"/>
    <property type="match status" value="1"/>
</dbReference>
<keyword evidence="4" id="KW-0500">Molybdenum</keyword>
<dbReference type="PANTHER" id="PTHR11908:SF132">
    <property type="entry name" value="ALDEHYDE OXIDASE 1-RELATED"/>
    <property type="match status" value="1"/>
</dbReference>
<evidence type="ECO:0000256" key="11">
    <source>
        <dbReference type="ARBA" id="ARBA00034078"/>
    </source>
</evidence>
<accession>A0A8J5TDG8</accession>
<dbReference type="Pfam" id="PF01799">
    <property type="entry name" value="Fer2_2"/>
    <property type="match status" value="1"/>
</dbReference>
<gene>
    <name evidence="14" type="ORF">GUJ93_ZPchr0016g2599</name>
</gene>
<reference evidence="14" key="1">
    <citation type="journal article" date="2021" name="bioRxiv">
        <title>Whole Genome Assembly and Annotation of Northern Wild Rice, Zizania palustris L., Supports a Whole Genome Duplication in the Zizania Genus.</title>
        <authorList>
            <person name="Haas M."/>
            <person name="Kono T."/>
            <person name="Macchietto M."/>
            <person name="Millas R."/>
            <person name="McGilp L."/>
            <person name="Shao M."/>
            <person name="Duquette J."/>
            <person name="Hirsch C.N."/>
            <person name="Kimball J."/>
        </authorList>
    </citation>
    <scope>NUCLEOTIDE SEQUENCE</scope>
    <source>
        <tissue evidence="14">Fresh leaf tissue</tissue>
    </source>
</reference>
<dbReference type="InterPro" id="IPR002888">
    <property type="entry name" value="2Fe-2S-bd"/>
</dbReference>
<keyword evidence="8" id="KW-0408">Iron</keyword>
<dbReference type="GO" id="GO:0016491">
    <property type="term" value="F:oxidoreductase activity"/>
    <property type="evidence" value="ECO:0007669"/>
    <property type="project" value="UniProtKB-KW"/>
</dbReference>
<dbReference type="Pfam" id="PF00111">
    <property type="entry name" value="Fer2"/>
    <property type="match status" value="1"/>
</dbReference>